<dbReference type="SUPFAM" id="SSF46785">
    <property type="entry name" value="Winged helix' DNA-binding domain"/>
    <property type="match status" value="1"/>
</dbReference>
<dbReference type="InterPro" id="IPR036390">
    <property type="entry name" value="WH_DNA-bd_sf"/>
</dbReference>
<evidence type="ECO:0000259" key="2">
    <source>
        <dbReference type="SMART" id="SM00347"/>
    </source>
</evidence>
<dbReference type="SUPFAM" id="SSF52172">
    <property type="entry name" value="CheY-like"/>
    <property type="match status" value="1"/>
</dbReference>
<evidence type="ECO:0000313" key="4">
    <source>
        <dbReference type="Proteomes" id="UP001301140"/>
    </source>
</evidence>
<feature type="region of interest" description="Disordered" evidence="1">
    <location>
        <begin position="1"/>
        <end position="22"/>
    </location>
</feature>
<reference evidence="3 4" key="1">
    <citation type="submission" date="2023-03" db="EMBL/GenBank/DDBJ databases">
        <title>YIM 152171 draft genome.</title>
        <authorList>
            <person name="Yang Z."/>
        </authorList>
    </citation>
    <scope>NUCLEOTIDE SEQUENCE [LARGE SCALE GENOMIC DNA]</scope>
    <source>
        <strain evidence="3 4">YIM 152171</strain>
    </source>
</reference>
<feature type="domain" description="HTH marR-type" evidence="2">
    <location>
        <begin position="240"/>
        <end position="338"/>
    </location>
</feature>
<dbReference type="EMBL" id="JARGEQ010000092">
    <property type="protein sequence ID" value="MDF1586784.1"/>
    <property type="molecule type" value="Genomic_DNA"/>
</dbReference>
<dbReference type="GO" id="GO:0003700">
    <property type="term" value="F:DNA-binding transcription factor activity"/>
    <property type="evidence" value="ECO:0007669"/>
    <property type="project" value="InterPro"/>
</dbReference>
<gene>
    <name evidence="3" type="ORF">PZ740_10365</name>
</gene>
<sequence>MGEHTRKAPAHEPVPRVLSTGAAAGGEGASVEMWRAAAPPAGDVLVLLLPPSGAAPAKRLSATFEAAGLLLIEQIYYHDPLEVVGGETAADIVFLEVAPGDGDALARLSAVARRMVERPWVQILVAGEPDFALATAAMKAGATAFVSLDATPDDVFRLLDELKQKADDRRRRFDDAYDMAATRKALAEKLLALVRDFEAIGNAPVRTGASRQVAGSVADDRIGLLKLTRFVLDTRASRDRIFGSSLFSDPCWEILLDLTRAHLVGTTISASGIGGSSRMPLSTTLRKLDELVARGLVERHPDPVDARRKLLRLTDSGFASMWQYLDALSRAAHKLNHMG</sequence>
<dbReference type="SMART" id="SM00347">
    <property type="entry name" value="HTH_MARR"/>
    <property type="match status" value="1"/>
</dbReference>
<dbReference type="InterPro" id="IPR011006">
    <property type="entry name" value="CheY-like_superfamily"/>
</dbReference>
<evidence type="ECO:0000313" key="3">
    <source>
        <dbReference type="EMBL" id="MDF1586784.1"/>
    </source>
</evidence>
<dbReference type="RefSeq" id="WP_327789203.1">
    <property type="nucleotide sequence ID" value="NZ_JARGEQ010000092.1"/>
</dbReference>
<accession>A0AAP3XRP7</accession>
<dbReference type="Proteomes" id="UP001301140">
    <property type="component" value="Unassembled WGS sequence"/>
</dbReference>
<dbReference type="AlphaFoldDB" id="A0AAP3XRP7"/>
<comment type="caution">
    <text evidence="3">The sequence shown here is derived from an EMBL/GenBank/DDBJ whole genome shotgun (WGS) entry which is preliminary data.</text>
</comment>
<organism evidence="3 4">
    <name type="scientific">Marinimicrococcus flavescens</name>
    <dbReference type="NCBI Taxonomy" id="3031815"/>
    <lineage>
        <taxon>Bacteria</taxon>
        <taxon>Pseudomonadati</taxon>
        <taxon>Pseudomonadota</taxon>
        <taxon>Alphaproteobacteria</taxon>
        <taxon>Geminicoccales</taxon>
        <taxon>Geminicoccaceae</taxon>
        <taxon>Marinimicrococcus</taxon>
    </lineage>
</organism>
<dbReference type="InterPro" id="IPR036388">
    <property type="entry name" value="WH-like_DNA-bd_sf"/>
</dbReference>
<dbReference type="Gene3D" id="1.10.10.10">
    <property type="entry name" value="Winged helix-like DNA-binding domain superfamily/Winged helix DNA-binding domain"/>
    <property type="match status" value="1"/>
</dbReference>
<feature type="compositionally biased region" description="Basic and acidic residues" evidence="1">
    <location>
        <begin position="1"/>
        <end position="14"/>
    </location>
</feature>
<name>A0AAP3XRP7_9PROT</name>
<protein>
    <recommendedName>
        <fullName evidence="2">HTH marR-type domain-containing protein</fullName>
    </recommendedName>
</protein>
<evidence type="ECO:0000256" key="1">
    <source>
        <dbReference type="SAM" id="MobiDB-lite"/>
    </source>
</evidence>
<proteinExistence type="predicted"/>
<dbReference type="InterPro" id="IPR000835">
    <property type="entry name" value="HTH_MarR-typ"/>
</dbReference>
<keyword evidence="4" id="KW-1185">Reference proteome</keyword>